<proteinExistence type="predicted"/>
<protein>
    <submittedName>
        <fullName evidence="2">Uncharacterized protein</fullName>
    </submittedName>
</protein>
<feature type="region of interest" description="Disordered" evidence="1">
    <location>
        <begin position="54"/>
        <end position="406"/>
    </location>
</feature>
<feature type="region of interest" description="Disordered" evidence="1">
    <location>
        <begin position="30"/>
        <end position="49"/>
    </location>
</feature>
<feature type="compositionally biased region" description="Polar residues" evidence="1">
    <location>
        <begin position="355"/>
        <end position="406"/>
    </location>
</feature>
<evidence type="ECO:0000313" key="3">
    <source>
        <dbReference type="Proteomes" id="UP000095149"/>
    </source>
</evidence>
<feature type="compositionally biased region" description="Pro residues" evidence="1">
    <location>
        <begin position="34"/>
        <end position="45"/>
    </location>
</feature>
<feature type="compositionally biased region" description="Low complexity" evidence="1">
    <location>
        <begin position="563"/>
        <end position="581"/>
    </location>
</feature>
<feature type="compositionally biased region" description="Low complexity" evidence="1">
    <location>
        <begin position="645"/>
        <end position="664"/>
    </location>
</feature>
<feature type="compositionally biased region" description="Low complexity" evidence="1">
    <location>
        <begin position="84"/>
        <end position="96"/>
    </location>
</feature>
<dbReference type="Proteomes" id="UP000095149">
    <property type="component" value="Unassembled WGS sequence"/>
</dbReference>
<accession>A0A1E3KD24</accession>
<name>A0A1E3KD24_9TREE</name>
<feature type="compositionally biased region" description="Polar residues" evidence="1">
    <location>
        <begin position="54"/>
        <end position="67"/>
    </location>
</feature>
<feature type="compositionally biased region" description="Low complexity" evidence="1">
    <location>
        <begin position="240"/>
        <end position="256"/>
    </location>
</feature>
<organism evidence="2 3">
    <name type="scientific">Cryptococcus amylolentus CBS 6273</name>
    <dbReference type="NCBI Taxonomy" id="1296118"/>
    <lineage>
        <taxon>Eukaryota</taxon>
        <taxon>Fungi</taxon>
        <taxon>Dikarya</taxon>
        <taxon>Basidiomycota</taxon>
        <taxon>Agaricomycotina</taxon>
        <taxon>Tremellomycetes</taxon>
        <taxon>Tremellales</taxon>
        <taxon>Cryptococcaceae</taxon>
        <taxon>Cryptococcus</taxon>
    </lineage>
</organism>
<feature type="compositionally biased region" description="Low complexity" evidence="1">
    <location>
        <begin position="621"/>
        <end position="635"/>
    </location>
</feature>
<sequence>MAAPPPLPTLTVAESEYLAFLNWKKANSEALATPPAPTPPLPPPDALTIDNLASQTQNISLQATEASPSGGRDSTAVQPPTTNPAPSALSVSPVASTEPATAVYKPPPARSSTLVAQINNVLAPSTQPRERPSDKASWRPGAQADGITPPTPLSAGAAAPQGQNGAGWGQPPSPLAQCHTQVSAINRGSVAWGSLSTAPSTPLPAGEGGQDWGQHSASAVAHQGLESTLPQSVVAGQNSVPVAPQAHAQAQPADDAGGWGQSLAPACPVAQPQSLPSAAQVQAPPAEAPVQHEQGGWGQPASLPSPAPQTDDAGDWGATAPPPSSTLASIPGTFEQTPGWGAPATAAPTPALTADSGSTWNTNASAFTPSFEQQSPVPANTQTQPMKYSAQPQSQEPAHVQQQQPIPSGREYVPWQSFTYTIPVQPVSEILEEMRRRRESSFTNMSGGGSGFGAVRNNGYRSRGAEPSVALDGAGKRQEWGERKSSAVPIVVPVEEPPAPSGHPAHVEEGWGAEPAPIPAPTSAPDNGQGGCGQQPQPQEPALHTSVPAPNSAPDNGQGGLGQQPQPQQAAPQPKRAAPAPGIHPSRLAMLGGDPRPSPMPPVDNYGPLPSVGSGRGVDNGWGNRANRNGGSSNSYEAPPHMAYRQPSAPARPPAAAAAPTQTSFTSGSAPGIHPARLAMMGGGPRPY</sequence>
<feature type="compositionally biased region" description="Basic and acidic residues" evidence="1">
    <location>
        <begin position="128"/>
        <end position="137"/>
    </location>
</feature>
<dbReference type="AlphaFoldDB" id="A0A1E3KD24"/>
<evidence type="ECO:0000313" key="2">
    <source>
        <dbReference type="EMBL" id="ODO10999.1"/>
    </source>
</evidence>
<reference evidence="2 3" key="1">
    <citation type="submission" date="2016-06" db="EMBL/GenBank/DDBJ databases">
        <title>Evolution of pathogenesis and genome organization in the Tremellales.</title>
        <authorList>
            <person name="Cuomo C."/>
            <person name="Litvintseva A."/>
            <person name="Heitman J."/>
            <person name="Chen Y."/>
            <person name="Sun S."/>
            <person name="Springer D."/>
            <person name="Dromer F."/>
            <person name="Young S."/>
            <person name="Zeng Q."/>
            <person name="Chapman S."/>
            <person name="Gujja S."/>
            <person name="Saif S."/>
            <person name="Birren B."/>
        </authorList>
    </citation>
    <scope>NUCLEOTIDE SEQUENCE [LARGE SCALE GENOMIC DNA]</scope>
    <source>
        <strain evidence="2 3">CBS 6273</strain>
    </source>
</reference>
<feature type="region of interest" description="Disordered" evidence="1">
    <location>
        <begin position="438"/>
        <end position="688"/>
    </location>
</feature>
<feature type="compositionally biased region" description="Low complexity" evidence="1">
    <location>
        <begin position="342"/>
        <end position="354"/>
    </location>
</feature>
<dbReference type="EMBL" id="MEKH01000002">
    <property type="protein sequence ID" value="ODO10999.1"/>
    <property type="molecule type" value="Genomic_DNA"/>
</dbReference>
<evidence type="ECO:0000256" key="1">
    <source>
        <dbReference type="SAM" id="MobiDB-lite"/>
    </source>
</evidence>
<feature type="compositionally biased region" description="Polar residues" evidence="1">
    <location>
        <begin position="110"/>
        <end position="127"/>
    </location>
</feature>
<feature type="compositionally biased region" description="Polar residues" evidence="1">
    <location>
        <begin position="225"/>
        <end position="239"/>
    </location>
</feature>
<comment type="caution">
    <text evidence="2">The sequence shown here is derived from an EMBL/GenBank/DDBJ whole genome shotgun (WGS) entry which is preliminary data.</text>
</comment>
<feature type="compositionally biased region" description="Basic and acidic residues" evidence="1">
    <location>
        <begin position="474"/>
        <end position="485"/>
    </location>
</feature>
<gene>
    <name evidence="2" type="ORF">I350_01599</name>
</gene>
<feature type="compositionally biased region" description="Low complexity" evidence="1">
    <location>
        <begin position="268"/>
        <end position="294"/>
    </location>
</feature>